<name>A0A4Z2IJY8_9TELE</name>
<keyword evidence="3" id="KW-1185">Reference proteome</keyword>
<dbReference type="Proteomes" id="UP000314294">
    <property type="component" value="Unassembled WGS sequence"/>
</dbReference>
<evidence type="ECO:0000256" key="1">
    <source>
        <dbReference type="SAM" id="MobiDB-lite"/>
    </source>
</evidence>
<feature type="region of interest" description="Disordered" evidence="1">
    <location>
        <begin position="1"/>
        <end position="33"/>
    </location>
</feature>
<protein>
    <submittedName>
        <fullName evidence="2">Uncharacterized protein</fullName>
    </submittedName>
</protein>
<organism evidence="2 3">
    <name type="scientific">Liparis tanakae</name>
    <name type="common">Tanaka's snailfish</name>
    <dbReference type="NCBI Taxonomy" id="230148"/>
    <lineage>
        <taxon>Eukaryota</taxon>
        <taxon>Metazoa</taxon>
        <taxon>Chordata</taxon>
        <taxon>Craniata</taxon>
        <taxon>Vertebrata</taxon>
        <taxon>Euteleostomi</taxon>
        <taxon>Actinopterygii</taxon>
        <taxon>Neopterygii</taxon>
        <taxon>Teleostei</taxon>
        <taxon>Neoteleostei</taxon>
        <taxon>Acanthomorphata</taxon>
        <taxon>Eupercaria</taxon>
        <taxon>Perciformes</taxon>
        <taxon>Cottioidei</taxon>
        <taxon>Cottales</taxon>
        <taxon>Liparidae</taxon>
        <taxon>Liparis</taxon>
    </lineage>
</organism>
<evidence type="ECO:0000313" key="2">
    <source>
        <dbReference type="EMBL" id="TNN78107.1"/>
    </source>
</evidence>
<dbReference type="AlphaFoldDB" id="A0A4Z2IJY8"/>
<gene>
    <name evidence="2" type="ORF">EYF80_011612</name>
</gene>
<feature type="compositionally biased region" description="Basic and acidic residues" evidence="1">
    <location>
        <begin position="12"/>
        <end position="33"/>
    </location>
</feature>
<sequence>MLDGGQLHWQLGKRDGGGRERKKGEGGGGKEREAKIQELKLAEARLHFVIGRGGALSLLYVGQPFSAAVNLAFSVSASDYKQRDLCRLADEDNGKTNSLYQ</sequence>
<dbReference type="EMBL" id="SRLO01000076">
    <property type="protein sequence ID" value="TNN78107.1"/>
    <property type="molecule type" value="Genomic_DNA"/>
</dbReference>
<reference evidence="2 3" key="1">
    <citation type="submission" date="2019-03" db="EMBL/GenBank/DDBJ databases">
        <title>First draft genome of Liparis tanakae, snailfish: a comprehensive survey of snailfish specific genes.</title>
        <authorList>
            <person name="Kim W."/>
            <person name="Song I."/>
            <person name="Jeong J.-H."/>
            <person name="Kim D."/>
            <person name="Kim S."/>
            <person name="Ryu S."/>
            <person name="Song J.Y."/>
            <person name="Lee S.K."/>
        </authorList>
    </citation>
    <scope>NUCLEOTIDE SEQUENCE [LARGE SCALE GENOMIC DNA]</scope>
    <source>
        <tissue evidence="2">Muscle</tissue>
    </source>
</reference>
<proteinExistence type="predicted"/>
<comment type="caution">
    <text evidence="2">The sequence shown here is derived from an EMBL/GenBank/DDBJ whole genome shotgun (WGS) entry which is preliminary data.</text>
</comment>
<evidence type="ECO:0000313" key="3">
    <source>
        <dbReference type="Proteomes" id="UP000314294"/>
    </source>
</evidence>
<accession>A0A4Z2IJY8</accession>